<gene>
    <name evidence="2" type="ORF">SAMN04488109_5580</name>
</gene>
<evidence type="ECO:0000313" key="3">
    <source>
        <dbReference type="Proteomes" id="UP000184212"/>
    </source>
</evidence>
<keyword evidence="1" id="KW-0472">Membrane</keyword>
<feature type="transmembrane region" description="Helical" evidence="1">
    <location>
        <begin position="63"/>
        <end position="84"/>
    </location>
</feature>
<dbReference type="EMBL" id="FQWQ01000005">
    <property type="protein sequence ID" value="SHH85213.1"/>
    <property type="molecule type" value="Genomic_DNA"/>
</dbReference>
<dbReference type="Proteomes" id="UP000184212">
    <property type="component" value="Unassembled WGS sequence"/>
</dbReference>
<sequence length="172" mass="19521">MNQYGFYRHLDTPQINTSRRASPAEALAKEGLSNACTQPLYLPTNFLLLYPFLSTMKRTETRIWTLALGIIAAMAVVFFQLFYFQTTGHSRLAKKDIKTEQKENHSDDDQAYFSLPTSSLPSAHVQLNTDVFFLFEILLAEDHHEERHIPVASPLKKIFSTLLGSFISPNAP</sequence>
<protein>
    <submittedName>
        <fullName evidence="2">Uncharacterized protein</fullName>
    </submittedName>
</protein>
<evidence type="ECO:0000256" key="1">
    <source>
        <dbReference type="SAM" id="Phobius"/>
    </source>
</evidence>
<keyword evidence="1" id="KW-0812">Transmembrane</keyword>
<dbReference type="AlphaFoldDB" id="A0A1M5WDB5"/>
<accession>A0A1M5WDB5</accession>
<proteinExistence type="predicted"/>
<name>A0A1M5WDB5_9BACT</name>
<keyword evidence="3" id="KW-1185">Reference proteome</keyword>
<organism evidence="2 3">
    <name type="scientific">Chryseolinea serpens</name>
    <dbReference type="NCBI Taxonomy" id="947013"/>
    <lineage>
        <taxon>Bacteria</taxon>
        <taxon>Pseudomonadati</taxon>
        <taxon>Bacteroidota</taxon>
        <taxon>Cytophagia</taxon>
        <taxon>Cytophagales</taxon>
        <taxon>Fulvivirgaceae</taxon>
        <taxon>Chryseolinea</taxon>
    </lineage>
</organism>
<reference evidence="2 3" key="1">
    <citation type="submission" date="2016-11" db="EMBL/GenBank/DDBJ databases">
        <authorList>
            <person name="Jaros S."/>
            <person name="Januszkiewicz K."/>
            <person name="Wedrychowicz H."/>
        </authorList>
    </citation>
    <scope>NUCLEOTIDE SEQUENCE [LARGE SCALE GENOMIC DNA]</scope>
    <source>
        <strain evidence="2 3">DSM 24574</strain>
    </source>
</reference>
<keyword evidence="1" id="KW-1133">Transmembrane helix</keyword>
<evidence type="ECO:0000313" key="2">
    <source>
        <dbReference type="EMBL" id="SHH85213.1"/>
    </source>
</evidence>